<organism evidence="2 3">
    <name type="scientific">Haloferax larsenii</name>
    <dbReference type="NCBI Taxonomy" id="302484"/>
    <lineage>
        <taxon>Archaea</taxon>
        <taxon>Methanobacteriati</taxon>
        <taxon>Methanobacteriota</taxon>
        <taxon>Stenosarchaea group</taxon>
        <taxon>Halobacteria</taxon>
        <taxon>Halobacteriales</taxon>
        <taxon>Haloferacaceae</taxon>
        <taxon>Haloferax</taxon>
    </lineage>
</organism>
<keyword evidence="1" id="KW-0812">Transmembrane</keyword>
<gene>
    <name evidence="2" type="ORF">KU306_11910</name>
</gene>
<dbReference type="EMBL" id="CP078063">
    <property type="protein sequence ID" value="UVE49613.1"/>
    <property type="molecule type" value="Genomic_DNA"/>
</dbReference>
<protein>
    <submittedName>
        <fullName evidence="2">Uncharacterized protein</fullName>
    </submittedName>
</protein>
<dbReference type="Proteomes" id="UP001058330">
    <property type="component" value="Chromosome"/>
</dbReference>
<evidence type="ECO:0000313" key="3">
    <source>
        <dbReference type="Proteomes" id="UP001058330"/>
    </source>
</evidence>
<keyword evidence="3" id="KW-1185">Reference proteome</keyword>
<keyword evidence="1" id="KW-1133">Transmembrane helix</keyword>
<dbReference type="RefSeq" id="WP_007540000.1">
    <property type="nucleotide sequence ID" value="NZ_CP078063.1"/>
</dbReference>
<reference evidence="2" key="1">
    <citation type="submission" date="2021-07" db="EMBL/GenBank/DDBJ databases">
        <title>Studies on halocins as antimicrobial molecules from haloarchaea.</title>
        <authorList>
            <person name="Kumar S."/>
            <person name="Khare S.K."/>
        </authorList>
    </citation>
    <scope>NUCLEOTIDE SEQUENCE</scope>
    <source>
        <strain evidence="2">NCIM 5678</strain>
    </source>
</reference>
<feature type="transmembrane region" description="Helical" evidence="1">
    <location>
        <begin position="196"/>
        <end position="216"/>
    </location>
</feature>
<sequence>MSDVSLSNVLSFLDVDDLATVVERVRARRGERTKRVHRDDRTFLFVAPEGEKQPTEVVWVDIAAEFDTKTVEVFAERCDSRDVSGTLLTTGDGDEARETLARAFATEEQFEEPEDEEAEPELAVNPEDVETPITLETLDDLVEALEEHELDEDVIDEYHEPHEPEFEEVLNEIDAEEEAAAATADTSDSGLGLTTLLLVAVVLVILVGGALVVLGVL</sequence>
<evidence type="ECO:0000313" key="2">
    <source>
        <dbReference type="EMBL" id="UVE49613.1"/>
    </source>
</evidence>
<dbReference type="GeneID" id="74529621"/>
<accession>A0ABY5RDT7</accession>
<name>A0ABY5RDT7_HALLR</name>
<keyword evidence="1" id="KW-0472">Membrane</keyword>
<evidence type="ECO:0000256" key="1">
    <source>
        <dbReference type="SAM" id="Phobius"/>
    </source>
</evidence>
<proteinExistence type="predicted"/>